<organism evidence="1 2">
    <name type="scientific">Pedobacter suwonensis</name>
    <dbReference type="NCBI Taxonomy" id="332999"/>
    <lineage>
        <taxon>Bacteria</taxon>
        <taxon>Pseudomonadati</taxon>
        <taxon>Bacteroidota</taxon>
        <taxon>Sphingobacteriia</taxon>
        <taxon>Sphingobacteriales</taxon>
        <taxon>Sphingobacteriaceae</taxon>
        <taxon>Pedobacter</taxon>
    </lineage>
</organism>
<evidence type="ECO:0000313" key="2">
    <source>
        <dbReference type="Proteomes" id="UP000198836"/>
    </source>
</evidence>
<proteinExistence type="predicted"/>
<dbReference type="Proteomes" id="UP000198836">
    <property type="component" value="Unassembled WGS sequence"/>
</dbReference>
<sequence length="56" mass="6276">MPISLLLGSIEVNPETANEKEFSDTELALLNLIAEIIVDISIREANEQDKEYKDEA</sequence>
<dbReference type="RefSeq" id="WP_159435284.1">
    <property type="nucleotide sequence ID" value="NZ_FOJM01000016.1"/>
</dbReference>
<evidence type="ECO:0008006" key="3">
    <source>
        <dbReference type="Google" id="ProtNLM"/>
    </source>
</evidence>
<dbReference type="AlphaFoldDB" id="A0A1I0U065"/>
<dbReference type="EMBL" id="FOJM01000016">
    <property type="protein sequence ID" value="SFA56536.1"/>
    <property type="molecule type" value="Genomic_DNA"/>
</dbReference>
<keyword evidence="2" id="KW-1185">Reference proteome</keyword>
<evidence type="ECO:0000313" key="1">
    <source>
        <dbReference type="EMBL" id="SFA56536.1"/>
    </source>
</evidence>
<accession>A0A1I0U065</accession>
<name>A0A1I0U065_9SPHI</name>
<gene>
    <name evidence="1" type="ORF">SAMN04488511_11631</name>
</gene>
<reference evidence="2" key="1">
    <citation type="submission" date="2016-10" db="EMBL/GenBank/DDBJ databases">
        <authorList>
            <person name="Varghese N."/>
            <person name="Submissions S."/>
        </authorList>
    </citation>
    <scope>NUCLEOTIDE SEQUENCE [LARGE SCALE GENOMIC DNA]</scope>
    <source>
        <strain evidence="2">DSM 18130</strain>
    </source>
</reference>
<protein>
    <recommendedName>
        <fullName evidence="3">GAF domain-containing protein</fullName>
    </recommendedName>
</protein>